<dbReference type="InterPro" id="IPR049326">
    <property type="entry name" value="Rhodopsin_dom_fungi"/>
</dbReference>
<evidence type="ECO:0000313" key="9">
    <source>
        <dbReference type="Proteomes" id="UP000799771"/>
    </source>
</evidence>
<evidence type="ECO:0000256" key="3">
    <source>
        <dbReference type="ARBA" id="ARBA00022989"/>
    </source>
</evidence>
<name>A0A6A6AKY9_9PLEO</name>
<comment type="similarity">
    <text evidence="5">Belongs to the SAT4 family.</text>
</comment>
<sequence length="379" mass="42901">MSAMSILEPEAGIFYAVCWVVVIIRLISRRMHLGAWKHLQLDDYLIVMAMVTATVLLLLMQEVVKTSSNLIPADEDVSTLSENDIMTRVYGSKLVLVVEQMQIATIWLIKACLLIMYNRMTLVLPQHIFVQATAVYVFLGFVVMEILYFGVWCRPFNQYWAVPTYSVQCSAATNHLITNAVLNISSDLIIISIPLPLLFKVRLPMKNKIVLFVIFLIGAFTIVAAILNKYYSFTHPFGTEWTVWYLRESFTALLCANLPLTYPLIQRIFKLKNWSHNSSATYGTQSQTQTTARFSWATRKIMFKPKALHIAGRRPESQERIHHSFDTQNAGNNAHFITSAIAMEDVKSADMSSIGSPGTSNTWRSSHVSSKDFAFSHAV</sequence>
<dbReference type="Pfam" id="PF20684">
    <property type="entry name" value="Fung_rhodopsin"/>
    <property type="match status" value="1"/>
</dbReference>
<feature type="transmembrane region" description="Helical" evidence="6">
    <location>
        <begin position="12"/>
        <end position="29"/>
    </location>
</feature>
<evidence type="ECO:0000256" key="2">
    <source>
        <dbReference type="ARBA" id="ARBA00022692"/>
    </source>
</evidence>
<dbReference type="GO" id="GO:0016020">
    <property type="term" value="C:membrane"/>
    <property type="evidence" value="ECO:0007669"/>
    <property type="project" value="UniProtKB-SubCell"/>
</dbReference>
<protein>
    <recommendedName>
        <fullName evidence="7">Rhodopsin domain-containing protein</fullName>
    </recommendedName>
</protein>
<feature type="transmembrane region" description="Helical" evidence="6">
    <location>
        <begin position="128"/>
        <end position="151"/>
    </location>
</feature>
<keyword evidence="2 6" id="KW-0812">Transmembrane</keyword>
<accession>A0A6A6AKY9</accession>
<dbReference type="PANTHER" id="PTHR33048">
    <property type="entry name" value="PTH11-LIKE INTEGRAL MEMBRANE PROTEIN (AFU_ORTHOLOGUE AFUA_5G11245)"/>
    <property type="match status" value="1"/>
</dbReference>
<keyword evidence="9" id="KW-1185">Reference proteome</keyword>
<dbReference type="PANTHER" id="PTHR33048:SF149">
    <property type="entry name" value="UBID FAMILY DECARBOXYLASE"/>
    <property type="match status" value="1"/>
</dbReference>
<evidence type="ECO:0000259" key="7">
    <source>
        <dbReference type="Pfam" id="PF20684"/>
    </source>
</evidence>
<feature type="domain" description="Rhodopsin" evidence="7">
    <location>
        <begin position="25"/>
        <end position="267"/>
    </location>
</feature>
<dbReference type="AlphaFoldDB" id="A0A6A6AKY9"/>
<evidence type="ECO:0000256" key="6">
    <source>
        <dbReference type="SAM" id="Phobius"/>
    </source>
</evidence>
<feature type="transmembrane region" description="Helical" evidence="6">
    <location>
        <begin position="243"/>
        <end position="265"/>
    </location>
</feature>
<organism evidence="8 9">
    <name type="scientific">Dothidotthia symphoricarpi CBS 119687</name>
    <dbReference type="NCBI Taxonomy" id="1392245"/>
    <lineage>
        <taxon>Eukaryota</taxon>
        <taxon>Fungi</taxon>
        <taxon>Dikarya</taxon>
        <taxon>Ascomycota</taxon>
        <taxon>Pezizomycotina</taxon>
        <taxon>Dothideomycetes</taxon>
        <taxon>Pleosporomycetidae</taxon>
        <taxon>Pleosporales</taxon>
        <taxon>Dothidotthiaceae</taxon>
        <taxon>Dothidotthia</taxon>
    </lineage>
</organism>
<comment type="subcellular location">
    <subcellularLocation>
        <location evidence="1">Membrane</location>
        <topology evidence="1">Multi-pass membrane protein</topology>
    </subcellularLocation>
</comment>
<feature type="transmembrane region" description="Helical" evidence="6">
    <location>
        <begin position="41"/>
        <end position="60"/>
    </location>
</feature>
<keyword evidence="4 6" id="KW-0472">Membrane</keyword>
<evidence type="ECO:0000256" key="4">
    <source>
        <dbReference type="ARBA" id="ARBA00023136"/>
    </source>
</evidence>
<dbReference type="GeneID" id="54402727"/>
<dbReference type="Proteomes" id="UP000799771">
    <property type="component" value="Unassembled WGS sequence"/>
</dbReference>
<proteinExistence type="inferred from homology"/>
<reference evidence="8" key="1">
    <citation type="journal article" date="2020" name="Stud. Mycol.">
        <title>101 Dothideomycetes genomes: a test case for predicting lifestyles and emergence of pathogens.</title>
        <authorList>
            <person name="Haridas S."/>
            <person name="Albert R."/>
            <person name="Binder M."/>
            <person name="Bloem J."/>
            <person name="Labutti K."/>
            <person name="Salamov A."/>
            <person name="Andreopoulos B."/>
            <person name="Baker S."/>
            <person name="Barry K."/>
            <person name="Bills G."/>
            <person name="Bluhm B."/>
            <person name="Cannon C."/>
            <person name="Castanera R."/>
            <person name="Culley D."/>
            <person name="Daum C."/>
            <person name="Ezra D."/>
            <person name="Gonzalez J."/>
            <person name="Henrissat B."/>
            <person name="Kuo A."/>
            <person name="Liang C."/>
            <person name="Lipzen A."/>
            <person name="Lutzoni F."/>
            <person name="Magnuson J."/>
            <person name="Mondo S."/>
            <person name="Nolan M."/>
            <person name="Ohm R."/>
            <person name="Pangilinan J."/>
            <person name="Park H.-J."/>
            <person name="Ramirez L."/>
            <person name="Alfaro M."/>
            <person name="Sun H."/>
            <person name="Tritt A."/>
            <person name="Yoshinaga Y."/>
            <person name="Zwiers L.-H."/>
            <person name="Turgeon B."/>
            <person name="Goodwin S."/>
            <person name="Spatafora J."/>
            <person name="Crous P."/>
            <person name="Grigoriev I."/>
        </authorList>
    </citation>
    <scope>NUCLEOTIDE SEQUENCE</scope>
    <source>
        <strain evidence="8">CBS 119687</strain>
    </source>
</reference>
<dbReference type="EMBL" id="ML977500">
    <property type="protein sequence ID" value="KAF2132632.1"/>
    <property type="molecule type" value="Genomic_DNA"/>
</dbReference>
<gene>
    <name evidence="8" type="ORF">P153DRAFT_168780</name>
</gene>
<keyword evidence="3 6" id="KW-1133">Transmembrane helix</keyword>
<evidence type="ECO:0000256" key="1">
    <source>
        <dbReference type="ARBA" id="ARBA00004141"/>
    </source>
</evidence>
<feature type="transmembrane region" description="Helical" evidence="6">
    <location>
        <begin position="94"/>
        <end position="116"/>
    </location>
</feature>
<feature type="transmembrane region" description="Helical" evidence="6">
    <location>
        <begin position="211"/>
        <end position="231"/>
    </location>
</feature>
<evidence type="ECO:0000313" key="8">
    <source>
        <dbReference type="EMBL" id="KAF2132632.1"/>
    </source>
</evidence>
<evidence type="ECO:0000256" key="5">
    <source>
        <dbReference type="ARBA" id="ARBA00038359"/>
    </source>
</evidence>
<dbReference type="RefSeq" id="XP_033527019.1">
    <property type="nucleotide sequence ID" value="XM_033662295.1"/>
</dbReference>
<dbReference type="OrthoDB" id="3903189at2759"/>
<dbReference type="InterPro" id="IPR052337">
    <property type="entry name" value="SAT4-like"/>
</dbReference>